<dbReference type="InterPro" id="IPR002516">
    <property type="entry name" value="Glyco_trans_11"/>
</dbReference>
<dbReference type="SMART" id="SM00892">
    <property type="entry name" value="Endonuclease_NS"/>
    <property type="match status" value="1"/>
</dbReference>
<reference evidence="5" key="1">
    <citation type="submission" date="2019-08" db="EMBL/GenBank/DDBJ databases">
        <title>The genome of the North American firefly Photinus pyralis.</title>
        <authorList>
            <consortium name="Photinus pyralis genome working group"/>
            <person name="Fallon T.R."/>
            <person name="Sander Lower S.E."/>
            <person name="Weng J.-K."/>
        </authorList>
    </citation>
    <scope>NUCLEOTIDE SEQUENCE</scope>
    <source>
        <strain evidence="5">TRF0915ILg1</strain>
        <tissue evidence="5">Whole body</tissue>
    </source>
</reference>
<dbReference type="SUPFAM" id="SSF54060">
    <property type="entry name" value="His-Me finger endonucleases"/>
    <property type="match status" value="1"/>
</dbReference>
<keyword evidence="3" id="KW-0333">Golgi apparatus</keyword>
<dbReference type="PANTHER" id="PTHR11927">
    <property type="entry name" value="GALACTOSIDE 2-L-FUCOSYLTRANSFERASE"/>
    <property type="match status" value="1"/>
</dbReference>
<dbReference type="EMBL" id="VTPC01090159">
    <property type="protein sequence ID" value="KAF2884541.1"/>
    <property type="molecule type" value="Genomic_DNA"/>
</dbReference>
<keyword evidence="3" id="KW-0735">Signal-anchor</keyword>
<keyword evidence="1 3" id="KW-0328">Glycosyltransferase</keyword>
<keyword evidence="6" id="KW-1185">Reference proteome</keyword>
<dbReference type="InterPro" id="IPR001604">
    <property type="entry name" value="Endo_G_ENPP1-like_dom"/>
</dbReference>
<evidence type="ECO:0000313" key="5">
    <source>
        <dbReference type="EMBL" id="KAF2884541.1"/>
    </source>
</evidence>
<dbReference type="GO" id="GO:0003676">
    <property type="term" value="F:nucleic acid binding"/>
    <property type="evidence" value="ECO:0007669"/>
    <property type="project" value="InterPro"/>
</dbReference>
<comment type="pathway">
    <text evidence="3">Protein modification; protein glycosylation.</text>
</comment>
<dbReference type="Gene3D" id="3.40.50.11350">
    <property type="match status" value="1"/>
</dbReference>
<keyword evidence="3" id="KW-0325">Glycoprotein</keyword>
<proteinExistence type="inferred from homology"/>
<dbReference type="Pfam" id="PF01223">
    <property type="entry name" value="Endonuclease_NS"/>
    <property type="match status" value="1"/>
</dbReference>
<dbReference type="FunFam" id="3.40.570.10:FF:000007">
    <property type="entry name" value="Alkaline nuclease"/>
    <property type="match status" value="1"/>
</dbReference>
<dbReference type="AlphaFoldDB" id="A0A8K0CFA5"/>
<comment type="subcellular location">
    <subcellularLocation>
        <location evidence="3">Golgi apparatus</location>
        <location evidence="3">Golgi stack membrane</location>
        <topology evidence="3">Single-pass type II membrane protein</topology>
    </subcellularLocation>
</comment>
<dbReference type="PANTHER" id="PTHR11927:SF9">
    <property type="entry name" value="L-FUCOSYLTRANSFERASE"/>
    <property type="match status" value="1"/>
</dbReference>
<feature type="domain" description="DNA/RNA non-specific endonuclease/pyrophosphatase/phosphodiesterase" evidence="4">
    <location>
        <begin position="541"/>
        <end position="786"/>
    </location>
</feature>
<dbReference type="Pfam" id="PF01531">
    <property type="entry name" value="Glyco_transf_11"/>
    <property type="match status" value="1"/>
</dbReference>
<evidence type="ECO:0000256" key="1">
    <source>
        <dbReference type="ARBA" id="ARBA00022676"/>
    </source>
</evidence>
<keyword evidence="2 3" id="KW-0808">Transferase</keyword>
<dbReference type="OrthoDB" id="5960141at2759"/>
<dbReference type="EC" id="2.4.1.-" evidence="3"/>
<evidence type="ECO:0000259" key="4">
    <source>
        <dbReference type="SMART" id="SM00892"/>
    </source>
</evidence>
<dbReference type="GO" id="GO:0032580">
    <property type="term" value="C:Golgi cisterna membrane"/>
    <property type="evidence" value="ECO:0007669"/>
    <property type="project" value="UniProtKB-SubCell"/>
</dbReference>
<name>A0A8K0CFA5_IGNLU</name>
<dbReference type="Proteomes" id="UP000801492">
    <property type="component" value="Unassembled WGS sequence"/>
</dbReference>
<dbReference type="InterPro" id="IPR044925">
    <property type="entry name" value="His-Me_finger_sf"/>
</dbReference>
<gene>
    <name evidence="5" type="ORF">ILUMI_21634</name>
</gene>
<dbReference type="GO" id="GO:0005975">
    <property type="term" value="P:carbohydrate metabolic process"/>
    <property type="evidence" value="ECO:0007669"/>
    <property type="project" value="InterPro"/>
</dbReference>
<comment type="caution">
    <text evidence="5">The sequence shown here is derived from an EMBL/GenBank/DDBJ whole genome shotgun (WGS) entry which is preliminary data.</text>
</comment>
<evidence type="ECO:0000256" key="3">
    <source>
        <dbReference type="RuleBase" id="RU363129"/>
    </source>
</evidence>
<comment type="similarity">
    <text evidence="3">Belongs to the glycosyltransferase 11 family.</text>
</comment>
<dbReference type="GO" id="GO:0016787">
    <property type="term" value="F:hydrolase activity"/>
    <property type="evidence" value="ECO:0007669"/>
    <property type="project" value="InterPro"/>
</dbReference>
<accession>A0A8K0CFA5</accession>
<organism evidence="5 6">
    <name type="scientific">Ignelater luminosus</name>
    <name type="common">Cucubano</name>
    <name type="synonym">Pyrophorus luminosus</name>
    <dbReference type="NCBI Taxonomy" id="2038154"/>
    <lineage>
        <taxon>Eukaryota</taxon>
        <taxon>Metazoa</taxon>
        <taxon>Ecdysozoa</taxon>
        <taxon>Arthropoda</taxon>
        <taxon>Hexapoda</taxon>
        <taxon>Insecta</taxon>
        <taxon>Pterygota</taxon>
        <taxon>Neoptera</taxon>
        <taxon>Endopterygota</taxon>
        <taxon>Coleoptera</taxon>
        <taxon>Polyphaga</taxon>
        <taxon>Elateriformia</taxon>
        <taxon>Elateroidea</taxon>
        <taxon>Elateridae</taxon>
        <taxon>Agrypninae</taxon>
        <taxon>Pyrophorini</taxon>
        <taxon>Ignelater</taxon>
    </lineage>
</organism>
<dbReference type="Gene3D" id="3.40.570.10">
    <property type="entry name" value="Extracellular Endonuclease, subunit A"/>
    <property type="match status" value="1"/>
</dbReference>
<evidence type="ECO:0000256" key="2">
    <source>
        <dbReference type="ARBA" id="ARBA00022679"/>
    </source>
</evidence>
<keyword evidence="3" id="KW-0812">Transmembrane</keyword>
<dbReference type="GO" id="GO:0046872">
    <property type="term" value="F:metal ion binding"/>
    <property type="evidence" value="ECO:0007669"/>
    <property type="project" value="InterPro"/>
</dbReference>
<dbReference type="GO" id="GO:0008107">
    <property type="term" value="F:galactoside 2-alpha-L-fucosyltransferase activity"/>
    <property type="evidence" value="ECO:0007669"/>
    <property type="project" value="InterPro"/>
</dbReference>
<protein>
    <recommendedName>
        <fullName evidence="3">L-Fucosyltransferase</fullName>
        <ecNumber evidence="3">2.4.1.-</ecNumber>
    </recommendedName>
</protein>
<dbReference type="InterPro" id="IPR044929">
    <property type="entry name" value="DNA/RNA_non-sp_Endonuclease_sf"/>
</dbReference>
<dbReference type="CDD" id="cd11301">
    <property type="entry name" value="Fut1_Fut2_like"/>
    <property type="match status" value="1"/>
</dbReference>
<sequence length="803" mass="91784">MYRRKQWKEQRCPPHGFVTVKSGARLGNLMWQYISVWGVARRADLEAYVSQCHFSELNNAFDLLTVPTLDEISHCMINASGFAKSLEEWNYNYQGIIVKSNAFLADIALTWVEDVRKQFTFRKDLVKKSQDILRTYVKNSTGMVFVGVHVRRTDYAGYLRRKYSINPANVSFYYSAMKYYEDKHKNVAFILTSDDNKWCIKEFSKKSNVFVVGKQFRNSPSLDLAVLAACNHSIFDYGTYGGWSAILAGGETIFYHIKAFIPPHMVTSGPLLVEVIESTWFCPLAARTFPVCCTIELSRQHYIFNRALDRIFSESHQDLKKSFPQRHIFRNFKNYTFEDFHRDLEFLSLDDTYYVNDSNNILELLVDRLARLFDKHAPWCRVTFGKKPAPWLTDNIKLLIKWRDKAKSKSALPKTGCSISVNEHLLDPQPLLLLQNGATIDIDAFPLPEDSKGTLIFTKGQKIDLACPRRTIVISGTNTGKDLLEAICDSGIKFVVQGKSVPFNAIKCTDDTYHIARYTGKKCANNKHREIEIGFEVNKRFIKHITSCFDDGLQNVLYAQSYLSSTIAGFQVGYPRPENFLTGSFFDVKPDNVDYLYTRKGQRRTINKILGLSSSNNSIIHPSNDYFLAKGHYVAKADFVYGSQHRLTFYYVNVAPQWQTFNGGNWNAMEGDCRALASNRNIDLTVYTGSYGITTLPDTSGKEQKLYLWVNSSGKKGIPVAAIFYRVVYEPKSKAGIVLIGVNNPYKEDVKDDIICKDVCDKVSWLTWKRHNLKLGYGYCCDVNDFRKTVNVLPPFEVKSLLV</sequence>
<evidence type="ECO:0000313" key="6">
    <source>
        <dbReference type="Proteomes" id="UP000801492"/>
    </source>
</evidence>